<evidence type="ECO:0000256" key="1">
    <source>
        <dbReference type="SAM" id="Phobius"/>
    </source>
</evidence>
<dbReference type="Pfam" id="PF13489">
    <property type="entry name" value="Methyltransf_23"/>
    <property type="match status" value="1"/>
</dbReference>
<keyword evidence="1" id="KW-0812">Transmembrane</keyword>
<feature type="transmembrane region" description="Helical" evidence="1">
    <location>
        <begin position="17"/>
        <end position="38"/>
    </location>
</feature>
<dbReference type="OMA" id="SWWEDAT"/>
<dbReference type="Proteomes" id="UP000000702">
    <property type="component" value="Unassembled WGS sequence"/>
</dbReference>
<protein>
    <submittedName>
        <fullName evidence="2">WGS project CAEQ00000000 data, annotated contig 397</fullName>
    </submittedName>
</protein>
<reference evidence="3" key="1">
    <citation type="submission" date="2011-07" db="EMBL/GenBank/DDBJ databases">
        <title>Divergent evolution of antigenic variation in African trypanosomes.</title>
        <authorList>
            <person name="Jackson A.P."/>
            <person name="Berry A."/>
            <person name="Allison H.C."/>
            <person name="Burton P."/>
            <person name="Anderson J."/>
            <person name="Aslett M."/>
            <person name="Brown R."/>
            <person name="Corton N."/>
            <person name="Harris D."/>
            <person name="Hauser H."/>
            <person name="Gamble J."/>
            <person name="Gilderthorp R."/>
            <person name="McQuillan J."/>
            <person name="Quail M.A."/>
            <person name="Sanders M."/>
            <person name="Van Tonder A."/>
            <person name="Ginger M.L."/>
            <person name="Donelson J.E."/>
            <person name="Field M.C."/>
            <person name="Barry J.D."/>
            <person name="Berriman M."/>
            <person name="Hertz-Fowler C."/>
        </authorList>
    </citation>
    <scope>NUCLEOTIDE SEQUENCE [LARGE SCALE GENOMIC DNA]</scope>
    <source>
        <strain evidence="3">IL3000</strain>
    </source>
</reference>
<evidence type="ECO:0000313" key="3">
    <source>
        <dbReference type="Proteomes" id="UP000000702"/>
    </source>
</evidence>
<gene>
    <name evidence="2" type="ORF">TCIL3000_0_10480</name>
</gene>
<dbReference type="VEuPathDB" id="TriTrypDB:TcIL3000_0_10480"/>
<dbReference type="SUPFAM" id="SSF53335">
    <property type="entry name" value="S-adenosyl-L-methionine-dependent methyltransferases"/>
    <property type="match status" value="1"/>
</dbReference>
<evidence type="ECO:0000313" key="2">
    <source>
        <dbReference type="EMBL" id="CCD16085.1"/>
    </source>
</evidence>
<dbReference type="AlphaFoldDB" id="F9WFK9"/>
<organism evidence="2 3">
    <name type="scientific">Trypanosoma congolense (strain IL3000)</name>
    <dbReference type="NCBI Taxonomy" id="1068625"/>
    <lineage>
        <taxon>Eukaryota</taxon>
        <taxon>Discoba</taxon>
        <taxon>Euglenozoa</taxon>
        <taxon>Kinetoplastea</taxon>
        <taxon>Metakinetoplastina</taxon>
        <taxon>Trypanosomatida</taxon>
        <taxon>Trypanosomatidae</taxon>
        <taxon>Trypanosoma</taxon>
        <taxon>Nannomonas</taxon>
    </lineage>
</organism>
<keyword evidence="1" id="KW-1133">Transmembrane helix</keyword>
<sequence length="367" mass="41220">MWCFLRHDRYRSTDNRFFVGCAISAVAVSSVAIRYFLYGSDAFQCCHCERYPQFGGFFLLRCVNNLLARLFPWKFNKDAAAVGNVYESEAVVRQYMEFHFTPSSKSFEPALRSITEAFDFPLRVARKFHEFKPLTSSKEKRALEIGCATGASSFEMSKYFDSVVGVDYSSAFIKMARKIAKSSCDPNAPPIKYKAPVQGDITIERTLALPSGVFPERCRFFRGDAMDLLHVEGKNAPAANEDSASNDDCSGELYRVSAGEQFDAVLVVNLLCRVPNPKKLVDILPQLLLPGGVLVISSPYSWEGPPEARDTWIGGKSAGAMSEDLVKEMLSIHFELLDESNEAFLIRDHVRRYQLGVSHCTVWRCRS</sequence>
<dbReference type="EMBL" id="CAEQ01002156">
    <property type="protein sequence ID" value="CCD16085.1"/>
    <property type="molecule type" value="Genomic_DNA"/>
</dbReference>
<dbReference type="CDD" id="cd02440">
    <property type="entry name" value="AdoMet_MTases"/>
    <property type="match status" value="1"/>
</dbReference>
<name>F9WFK9_TRYCI</name>
<accession>F9WFK9</accession>
<reference evidence="2 3" key="2">
    <citation type="journal article" date="2012" name="Proc. Natl. Acad. Sci. U.S.A.">
        <title>Antigenic diversity is generated by distinct evolutionary mechanisms in African trypanosome species.</title>
        <authorList>
            <person name="Jackson A.P."/>
            <person name="Berry A."/>
            <person name="Aslett M."/>
            <person name="Allison H.C."/>
            <person name="Burton P."/>
            <person name="Vavrova-Anderson J."/>
            <person name="Brown R."/>
            <person name="Browne H."/>
            <person name="Corton N."/>
            <person name="Hauser H."/>
            <person name="Gamble J."/>
            <person name="Gilderthorp R."/>
            <person name="Marcello L."/>
            <person name="McQuillan J."/>
            <person name="Otto T.D."/>
            <person name="Quail M.A."/>
            <person name="Sanders M.J."/>
            <person name="van Tonder A."/>
            <person name="Ginger M.L."/>
            <person name="Field M.C."/>
            <person name="Barry J.D."/>
            <person name="Hertz-Fowler C."/>
            <person name="Berriman M."/>
        </authorList>
    </citation>
    <scope>NUCLEOTIDE SEQUENCE [LARGE SCALE GENOMIC DNA]</scope>
    <source>
        <strain evidence="2 3">IL3000</strain>
    </source>
</reference>
<comment type="caution">
    <text evidence="2">The sequence shown here is derived from an EMBL/GenBank/DDBJ whole genome shotgun (WGS) entry which is preliminary data.</text>
</comment>
<dbReference type="InterPro" id="IPR029063">
    <property type="entry name" value="SAM-dependent_MTases_sf"/>
</dbReference>
<dbReference type="PANTHER" id="PTHR45445">
    <property type="match status" value="1"/>
</dbReference>
<proteinExistence type="predicted"/>
<dbReference type="PANTHER" id="PTHR45445:SF2">
    <property type="entry name" value="METHYLTRANSFERASE TYPE 11 DOMAIN-CONTAINING PROTEIN"/>
    <property type="match status" value="1"/>
</dbReference>
<keyword evidence="1" id="KW-0472">Membrane</keyword>
<dbReference type="Gene3D" id="3.40.50.150">
    <property type="entry name" value="Vaccinia Virus protein VP39"/>
    <property type="match status" value="1"/>
</dbReference>
<keyword evidence="3" id="KW-1185">Reference proteome</keyword>